<proteinExistence type="predicted"/>
<dbReference type="AlphaFoldDB" id="A0A7R9EYN1"/>
<sequence length="1243" mass="138159">MEHSLNSSDEENNLIYQSDSPSYIVLSGSKPLSLIIKRSRPNTPHENSNSNVETATLFDEFKVASSCSNDKGDKKLLLKDQSILHDNQNLLSYNQSRGLLDDNQNGPLENLKLLPDTPIEMSNNYKTCLANNSLIERFLSNATNDATYSDNNLKLPTNSKPTFHQTLVSKNCNNSFISSLSVVTLKLQSLKTLPLVSLEIKPSVPTTPVFGVDVGNVTGIWTESLINIEFVYLGPNFALLPSAVDTSGHVTGIWGYSHRTPNALLNHALNTIVRPISDSHDLACTTNKIENTPKQNSPASEVKKEGENKANSTTYQIKVPDSKLFYMPISDGCDDNNIKQSQYNWSQDETSAIISTNYCTSPLLLENSCENVKSWAEGQLLYSEYVSKKALPEIHSTIQITPKKPIFDFKKAPDNTREFCSNDSAVVFSNAKLGFVSSNISRAKDAPACFTVKEIMNNTSPQNNKDKILIEYPDFKCDDNKPLYMGDKAHSLQLADCDEIESNKTNVQETSSLSATNSSSVCEGTCPNMMKYLFHDYCRNEATNITESPHPFLIVKSKDPKLALDSIKCLKEEREITMGHEAFKELNYNSCAAERDLGTSNNGENNICMPSISIMTYINKKDSTISGDVHDSVGIVLNNSESIAKTSTVSCKIPEITINTKVSQLLVNDSSSSKSELSLESSKIMDECCGNSPAKVSEPGFSEDTMNYIFGGMSTKTPYRYDHSPLLFSSDEENELDNDQEEKELQLEPQELLQEAKIQYYEQSRLNRLQELLQGVPPPPSYTIPQLNVVEMLKQLKDNHELMVSYSSLGIKRKNTGKTIGHSKYLPRTATFEEAITASWPESKQCFYHGISYNTSVASEQFELLCQKLAERFVGNEMASSCNVVQSSFQAGTSANHRKRRSTGQSPGRRLSHLARRRQIFSSANLMNRTAGKLQLSNLSHSCGEKRLIMVESRKNENKKNKTGRVSHTKHMLENDSHSLPRKVAATKRALFKSPPLNGKMVPPSSGSLCNTNSDRKRIQYFEEFTSSNTSNVKNHASDSKNNSRALYNNSFSVKNNLLLKNCQNKSSNNLKCHVNGNGKRTIAEFQPLVRRGKCPRKLFQSPDKECKMSNQNILSKNIDTLRTENLKSIEQIIGKGSTLIETANIKQGGHLATTSTSGDLSGAHKKKLLWAVAEALRGVGIGLLNPLFRPCASSLARVCRSFLPDLITPCNNQYNGSTSERMLKLAQEHVQTVVKNREHTSS</sequence>
<reference evidence="2" key="1">
    <citation type="submission" date="2020-11" db="EMBL/GenBank/DDBJ databases">
        <authorList>
            <person name="Tran Van P."/>
        </authorList>
    </citation>
    <scope>NUCLEOTIDE SEQUENCE</scope>
</reference>
<evidence type="ECO:0000256" key="1">
    <source>
        <dbReference type="SAM" id="MobiDB-lite"/>
    </source>
</evidence>
<feature type="region of interest" description="Disordered" evidence="1">
    <location>
        <begin position="891"/>
        <end position="911"/>
    </location>
</feature>
<organism evidence="2">
    <name type="scientific">Timema bartmani</name>
    <dbReference type="NCBI Taxonomy" id="61472"/>
    <lineage>
        <taxon>Eukaryota</taxon>
        <taxon>Metazoa</taxon>
        <taxon>Ecdysozoa</taxon>
        <taxon>Arthropoda</taxon>
        <taxon>Hexapoda</taxon>
        <taxon>Insecta</taxon>
        <taxon>Pterygota</taxon>
        <taxon>Neoptera</taxon>
        <taxon>Polyneoptera</taxon>
        <taxon>Phasmatodea</taxon>
        <taxon>Timematodea</taxon>
        <taxon>Timematoidea</taxon>
        <taxon>Timematidae</taxon>
        <taxon>Timema</taxon>
    </lineage>
</organism>
<evidence type="ECO:0000313" key="2">
    <source>
        <dbReference type="EMBL" id="CAD7442571.1"/>
    </source>
</evidence>
<dbReference type="EMBL" id="OD565772">
    <property type="protein sequence ID" value="CAD7442571.1"/>
    <property type="molecule type" value="Genomic_DNA"/>
</dbReference>
<accession>A0A7R9EYN1</accession>
<feature type="compositionally biased region" description="Polar residues" evidence="1">
    <location>
        <begin position="289"/>
        <end position="299"/>
    </location>
</feature>
<protein>
    <submittedName>
        <fullName evidence="2">Uncharacterized protein</fullName>
    </submittedName>
</protein>
<feature type="region of interest" description="Disordered" evidence="1">
    <location>
        <begin position="289"/>
        <end position="311"/>
    </location>
</feature>
<name>A0A7R9EYN1_9NEOP</name>
<gene>
    <name evidence="2" type="ORF">TBIB3V08_LOCUS4999</name>
</gene>